<gene>
    <name evidence="1" type="ORF">L195_g064294</name>
</gene>
<evidence type="ECO:0000313" key="1">
    <source>
        <dbReference type="EMBL" id="PNX69128.1"/>
    </source>
</evidence>
<reference evidence="1 2" key="1">
    <citation type="journal article" date="2014" name="Am. J. Bot.">
        <title>Genome assembly and annotation for red clover (Trifolium pratense; Fabaceae).</title>
        <authorList>
            <person name="Istvanek J."/>
            <person name="Jaros M."/>
            <person name="Krenek A."/>
            <person name="Repkova J."/>
        </authorList>
    </citation>
    <scope>NUCLEOTIDE SEQUENCE [LARGE SCALE GENOMIC DNA]</scope>
    <source>
        <strain evidence="2">cv. Tatra</strain>
        <tissue evidence="1">Young leaves</tissue>
    </source>
</reference>
<comment type="caution">
    <text evidence="1">The sequence shown here is derived from an EMBL/GenBank/DDBJ whole genome shotgun (WGS) entry which is preliminary data.</text>
</comment>
<accession>A0A2K3KS65</accession>
<sequence length="40" mass="4712">RSGGYGEARNVRWIHYDEVYFDHIQEVLELGRLGSSILIY</sequence>
<name>A0A2K3KS65_TRIPR</name>
<dbReference type="EMBL" id="ASHM01242060">
    <property type="protein sequence ID" value="PNX69128.1"/>
    <property type="molecule type" value="Genomic_DNA"/>
</dbReference>
<dbReference type="AlphaFoldDB" id="A0A2K3KS65"/>
<dbReference type="Proteomes" id="UP000236291">
    <property type="component" value="Unassembled WGS sequence"/>
</dbReference>
<feature type="non-terminal residue" evidence="1">
    <location>
        <position position="1"/>
    </location>
</feature>
<proteinExistence type="predicted"/>
<organism evidence="1 2">
    <name type="scientific">Trifolium pratense</name>
    <name type="common">Red clover</name>
    <dbReference type="NCBI Taxonomy" id="57577"/>
    <lineage>
        <taxon>Eukaryota</taxon>
        <taxon>Viridiplantae</taxon>
        <taxon>Streptophyta</taxon>
        <taxon>Embryophyta</taxon>
        <taxon>Tracheophyta</taxon>
        <taxon>Spermatophyta</taxon>
        <taxon>Magnoliopsida</taxon>
        <taxon>eudicotyledons</taxon>
        <taxon>Gunneridae</taxon>
        <taxon>Pentapetalae</taxon>
        <taxon>rosids</taxon>
        <taxon>fabids</taxon>
        <taxon>Fabales</taxon>
        <taxon>Fabaceae</taxon>
        <taxon>Papilionoideae</taxon>
        <taxon>50 kb inversion clade</taxon>
        <taxon>NPAAA clade</taxon>
        <taxon>Hologalegina</taxon>
        <taxon>IRL clade</taxon>
        <taxon>Trifolieae</taxon>
        <taxon>Trifolium</taxon>
    </lineage>
</organism>
<evidence type="ECO:0000313" key="2">
    <source>
        <dbReference type="Proteomes" id="UP000236291"/>
    </source>
</evidence>
<reference evidence="1 2" key="2">
    <citation type="journal article" date="2017" name="Front. Plant Sci.">
        <title>Gene Classification and Mining of Molecular Markers Useful in Red Clover (Trifolium pratense) Breeding.</title>
        <authorList>
            <person name="Istvanek J."/>
            <person name="Dluhosova J."/>
            <person name="Dluhos P."/>
            <person name="Patkova L."/>
            <person name="Nedelnik J."/>
            <person name="Repkova J."/>
        </authorList>
    </citation>
    <scope>NUCLEOTIDE SEQUENCE [LARGE SCALE GENOMIC DNA]</scope>
    <source>
        <strain evidence="2">cv. Tatra</strain>
        <tissue evidence="1">Young leaves</tissue>
    </source>
</reference>
<protein>
    <submittedName>
        <fullName evidence="1">Uncharacterized protein</fullName>
    </submittedName>
</protein>